<sequence length="95" mass="10265">QRSGERHLPTSQQSSHRSHGHNSDRHGSDRCGGSDNHRSSSNNYSGSNNRISVMGVTRETGVISPTDMPILVLSSLGVPLRVTPTQFALLVDIDT</sequence>
<protein>
    <recommendedName>
        <fullName evidence="3">Reverse transcriptase domain-containing protein</fullName>
    </recommendedName>
</protein>
<feature type="compositionally biased region" description="Low complexity" evidence="1">
    <location>
        <begin position="39"/>
        <end position="49"/>
    </location>
</feature>
<accession>A0A699UIQ3</accession>
<dbReference type="AlphaFoldDB" id="A0A699UIQ3"/>
<evidence type="ECO:0008006" key="3">
    <source>
        <dbReference type="Google" id="ProtNLM"/>
    </source>
</evidence>
<evidence type="ECO:0000256" key="1">
    <source>
        <dbReference type="SAM" id="MobiDB-lite"/>
    </source>
</evidence>
<gene>
    <name evidence="2" type="ORF">Tci_894941</name>
</gene>
<feature type="region of interest" description="Disordered" evidence="1">
    <location>
        <begin position="1"/>
        <end position="52"/>
    </location>
</feature>
<evidence type="ECO:0000313" key="2">
    <source>
        <dbReference type="EMBL" id="GFD22972.1"/>
    </source>
</evidence>
<feature type="non-terminal residue" evidence="2">
    <location>
        <position position="1"/>
    </location>
</feature>
<organism evidence="2">
    <name type="scientific">Tanacetum cinerariifolium</name>
    <name type="common">Dalmatian daisy</name>
    <name type="synonym">Chrysanthemum cinerariifolium</name>
    <dbReference type="NCBI Taxonomy" id="118510"/>
    <lineage>
        <taxon>Eukaryota</taxon>
        <taxon>Viridiplantae</taxon>
        <taxon>Streptophyta</taxon>
        <taxon>Embryophyta</taxon>
        <taxon>Tracheophyta</taxon>
        <taxon>Spermatophyta</taxon>
        <taxon>Magnoliopsida</taxon>
        <taxon>eudicotyledons</taxon>
        <taxon>Gunneridae</taxon>
        <taxon>Pentapetalae</taxon>
        <taxon>asterids</taxon>
        <taxon>campanulids</taxon>
        <taxon>Asterales</taxon>
        <taxon>Asteraceae</taxon>
        <taxon>Asteroideae</taxon>
        <taxon>Anthemideae</taxon>
        <taxon>Anthemidinae</taxon>
        <taxon>Tanacetum</taxon>
    </lineage>
</organism>
<dbReference type="EMBL" id="BKCJ011341360">
    <property type="protein sequence ID" value="GFD22972.1"/>
    <property type="molecule type" value="Genomic_DNA"/>
</dbReference>
<name>A0A699UIQ3_TANCI</name>
<reference evidence="2" key="1">
    <citation type="journal article" date="2019" name="Sci. Rep.">
        <title>Draft genome of Tanacetum cinerariifolium, the natural source of mosquito coil.</title>
        <authorList>
            <person name="Yamashiro T."/>
            <person name="Shiraishi A."/>
            <person name="Satake H."/>
            <person name="Nakayama K."/>
        </authorList>
    </citation>
    <scope>NUCLEOTIDE SEQUENCE</scope>
</reference>
<comment type="caution">
    <text evidence="2">The sequence shown here is derived from an EMBL/GenBank/DDBJ whole genome shotgun (WGS) entry which is preliminary data.</text>
</comment>
<proteinExistence type="predicted"/>